<evidence type="ECO:0000259" key="1">
    <source>
        <dbReference type="PROSITE" id="PS51832"/>
    </source>
</evidence>
<dbReference type="InterPro" id="IPR003607">
    <property type="entry name" value="HD/PDEase_dom"/>
</dbReference>
<dbReference type="CDD" id="cd00077">
    <property type="entry name" value="HDc"/>
    <property type="match status" value="1"/>
</dbReference>
<dbReference type="Pfam" id="PF01966">
    <property type="entry name" value="HD"/>
    <property type="match status" value="1"/>
</dbReference>
<evidence type="ECO:0000313" key="2">
    <source>
        <dbReference type="EMBL" id="ACN17112.1"/>
    </source>
</evidence>
<dbReference type="OrthoDB" id="9804747at2"/>
<dbReference type="PANTHER" id="PTHR43155:SF2">
    <property type="entry name" value="CYCLIC DI-GMP PHOSPHODIESTERASE PA4108"/>
    <property type="match status" value="1"/>
</dbReference>
<sequence>MNKKLTKQKSDGFLYFPLGKLAKDETIFKDADKRSFRDAYKFILKPILGKQLAVNTYYKNDLIAAANTRITMDLLRIFDELKINFKVNRVEITEEERNNALDSAMAQIMKIKHDFFNAMDKKEIPAMQKTLKGFLRETLASCKMDRFHAHDELVAGYLAFANSAITSQDQYLWTAMALKKIIDNEKRILGLGKSENGETIEHVVKTTWLSLMLARKLDDFDNSDCETLSIICMGHDGGKVLVPEEILYKKGRLTQLENDIMKSHVLFSYLFASNNQQDLNFESFAMALHHVKENKSLAQSYGIMSDTHTSFYEYLTPGAQTKLNEIYHSTKKYYRLISLADTFEAIASPRVYKKASSIGATLSIMISSHQKYGLFYPPYLEAFVGFWIQEVLPKNLKFRINDEILDLYCKKLSLTFEQREHCKENCLGAIINSCSTLGTDIHCVVFDPGTRKVVFELSFPPMVLLKDFYF</sequence>
<evidence type="ECO:0000313" key="3">
    <source>
        <dbReference type="Proteomes" id="UP000000442"/>
    </source>
</evidence>
<dbReference type="PROSITE" id="PS51832">
    <property type="entry name" value="HD_GYP"/>
    <property type="match status" value="1"/>
</dbReference>
<gene>
    <name evidence="2" type="ordered locus">HRM2_40550</name>
</gene>
<reference evidence="2 3" key="1">
    <citation type="journal article" date="2009" name="Environ. Microbiol.">
        <title>Genome sequence of Desulfobacterium autotrophicum HRM2, a marine sulfate reducer oxidizing organic carbon completely to carbon dioxide.</title>
        <authorList>
            <person name="Strittmatter A.W."/>
            <person name="Liesegang H."/>
            <person name="Rabus R."/>
            <person name="Decker I."/>
            <person name="Amann J."/>
            <person name="Andres S."/>
            <person name="Henne A."/>
            <person name="Fricke W.F."/>
            <person name="Martinez-Arias R."/>
            <person name="Bartels D."/>
            <person name="Goesmann A."/>
            <person name="Krause L."/>
            <person name="Puehler A."/>
            <person name="Klenk H.P."/>
            <person name="Richter M."/>
            <person name="Schuler M."/>
            <person name="Gloeckner F.O."/>
            <person name="Meyerdierks A."/>
            <person name="Gottschalk G."/>
            <person name="Amann R."/>
        </authorList>
    </citation>
    <scope>NUCLEOTIDE SEQUENCE [LARGE SCALE GENOMIC DNA]</scope>
    <source>
        <strain evidence="3">ATCC 43914 / DSM 3382 / HRM2</strain>
    </source>
</reference>
<dbReference type="PANTHER" id="PTHR43155">
    <property type="entry name" value="CYCLIC DI-GMP PHOSPHODIESTERASE PA4108-RELATED"/>
    <property type="match status" value="1"/>
</dbReference>
<dbReference type="SUPFAM" id="SSF109604">
    <property type="entry name" value="HD-domain/PDEase-like"/>
    <property type="match status" value="1"/>
</dbReference>
<organism evidence="2 3">
    <name type="scientific">Desulforapulum autotrophicum (strain ATCC 43914 / DSM 3382 / VKM B-1955 / HRM2)</name>
    <name type="common">Desulfobacterium autotrophicum</name>
    <dbReference type="NCBI Taxonomy" id="177437"/>
    <lineage>
        <taxon>Bacteria</taxon>
        <taxon>Pseudomonadati</taxon>
        <taxon>Thermodesulfobacteriota</taxon>
        <taxon>Desulfobacteria</taxon>
        <taxon>Desulfobacterales</taxon>
        <taxon>Desulfobacteraceae</taxon>
        <taxon>Desulforapulum</taxon>
    </lineage>
</organism>
<dbReference type="Proteomes" id="UP000000442">
    <property type="component" value="Chromosome"/>
</dbReference>
<dbReference type="AlphaFoldDB" id="C0QC95"/>
<dbReference type="KEGG" id="dat:HRM2_40550"/>
<keyword evidence="3" id="KW-1185">Reference proteome</keyword>
<name>C0QC95_DESAH</name>
<protein>
    <submittedName>
        <fullName evidence="2">HD-GYP domain family protein</fullName>
    </submittedName>
</protein>
<feature type="domain" description="HD-GYP" evidence="1">
    <location>
        <begin position="177"/>
        <end position="399"/>
    </location>
</feature>
<dbReference type="InterPro" id="IPR037522">
    <property type="entry name" value="HD_GYP_dom"/>
</dbReference>
<accession>C0QC95</accession>
<dbReference type="InterPro" id="IPR006674">
    <property type="entry name" value="HD_domain"/>
</dbReference>
<dbReference type="HOGENOM" id="CLU_581044_0_0_7"/>
<dbReference type="eggNOG" id="COG2206">
    <property type="taxonomic scope" value="Bacteria"/>
</dbReference>
<dbReference type="Gene3D" id="1.10.3210.10">
    <property type="entry name" value="Hypothetical protein af1432"/>
    <property type="match status" value="1"/>
</dbReference>
<proteinExistence type="predicted"/>
<dbReference type="STRING" id="177437.HRM2_40550"/>
<dbReference type="EMBL" id="CP001087">
    <property type="protein sequence ID" value="ACN17112.1"/>
    <property type="molecule type" value="Genomic_DNA"/>
</dbReference>